<name>A0ABV0REC4_9TELE</name>
<keyword evidence="1" id="KW-0378">Hydrolase</keyword>
<evidence type="ECO:0000256" key="2">
    <source>
        <dbReference type="ARBA" id="ARBA00023098"/>
    </source>
</evidence>
<dbReference type="Proteomes" id="UP001434883">
    <property type="component" value="Unassembled WGS sequence"/>
</dbReference>
<evidence type="ECO:0000313" key="4">
    <source>
        <dbReference type="Proteomes" id="UP001434883"/>
    </source>
</evidence>
<organism evidence="3 4">
    <name type="scientific">Xenoophorus captivus</name>
    <dbReference type="NCBI Taxonomy" id="1517983"/>
    <lineage>
        <taxon>Eukaryota</taxon>
        <taxon>Metazoa</taxon>
        <taxon>Chordata</taxon>
        <taxon>Craniata</taxon>
        <taxon>Vertebrata</taxon>
        <taxon>Euteleostomi</taxon>
        <taxon>Actinopterygii</taxon>
        <taxon>Neopterygii</taxon>
        <taxon>Teleostei</taxon>
        <taxon>Neoteleostei</taxon>
        <taxon>Acanthomorphata</taxon>
        <taxon>Ovalentaria</taxon>
        <taxon>Atherinomorphae</taxon>
        <taxon>Cyprinodontiformes</taxon>
        <taxon>Goodeidae</taxon>
        <taxon>Xenoophorus</taxon>
    </lineage>
</organism>
<evidence type="ECO:0000256" key="1">
    <source>
        <dbReference type="ARBA" id="ARBA00022801"/>
    </source>
</evidence>
<keyword evidence="2" id="KW-0443">Lipid metabolism</keyword>
<accession>A0ABV0REC4</accession>
<gene>
    <name evidence="3" type="ORF">XENOCAPTIV_030341</name>
</gene>
<dbReference type="EMBL" id="JAHRIN010042941">
    <property type="protein sequence ID" value="MEQ2206508.1"/>
    <property type="molecule type" value="Genomic_DNA"/>
</dbReference>
<protein>
    <submittedName>
        <fullName evidence="3">Uncharacterized protein</fullName>
    </submittedName>
</protein>
<dbReference type="PANTHER" id="PTHR12187:SF11">
    <property type="entry name" value="PHOSPHATIDYLINOSITOL-3,4-BISPHOSPHATE 4-PHOSPHATASE"/>
    <property type="match status" value="1"/>
</dbReference>
<evidence type="ECO:0000313" key="3">
    <source>
        <dbReference type="EMBL" id="MEQ2206508.1"/>
    </source>
</evidence>
<proteinExistence type="predicted"/>
<keyword evidence="4" id="KW-1185">Reference proteome</keyword>
<reference evidence="3 4" key="1">
    <citation type="submission" date="2021-06" db="EMBL/GenBank/DDBJ databases">
        <authorList>
            <person name="Palmer J.M."/>
        </authorList>
    </citation>
    <scope>NUCLEOTIDE SEQUENCE [LARGE SCALE GENOMIC DNA]</scope>
    <source>
        <strain evidence="3 4">XC_2019</strain>
        <tissue evidence="3">Muscle</tissue>
    </source>
</reference>
<sequence>MPCDIKGYIPAHCFPQCISSLENLCLRFVAYIFSISSVFSRPPSSTIDTSLQLRRDVIFCQAATGALCTLAEQLLTALRSRFNNAGEYQEDSKETSRKWLEQVSVIGVLLHFQSTLAPHLSFFSLLWQKAERTMLEDTKAALLDLDKVTVFFRPLEDECLVANTPVCYQVEGSRQALRVTMYLDSCHFSELPIRLQNGGSLKLHTVLFSRGKPGMDGTAYEKLQISNDLSVPYAAG</sequence>
<comment type="caution">
    <text evidence="3">The sequence shown here is derived from an EMBL/GenBank/DDBJ whole genome shotgun (WGS) entry which is preliminary data.</text>
</comment>
<dbReference type="InterPro" id="IPR039034">
    <property type="entry name" value="INPP4"/>
</dbReference>
<dbReference type="PANTHER" id="PTHR12187">
    <property type="entry name" value="AGAP000124-PA"/>
    <property type="match status" value="1"/>
</dbReference>